<dbReference type="InterPro" id="IPR027383">
    <property type="entry name" value="Znf_put"/>
</dbReference>
<dbReference type="Proteomes" id="UP001597053">
    <property type="component" value="Unassembled WGS sequence"/>
</dbReference>
<keyword evidence="2" id="KW-0804">Transcription</keyword>
<evidence type="ECO:0000313" key="5">
    <source>
        <dbReference type="Proteomes" id="UP001597053"/>
    </source>
</evidence>
<evidence type="ECO:0000256" key="1">
    <source>
        <dbReference type="ARBA" id="ARBA00023015"/>
    </source>
</evidence>
<dbReference type="Pfam" id="PF13490">
    <property type="entry name" value="zf-HC2"/>
    <property type="match status" value="1"/>
</dbReference>
<keyword evidence="5" id="KW-1185">Reference proteome</keyword>
<sequence>MTDDGDGTRCTCDGCGPYLLGALRPDAVVAFEAHLLECGRCRGECERLGPTV</sequence>
<feature type="non-terminal residue" evidence="4">
    <location>
        <position position="52"/>
    </location>
</feature>
<keyword evidence="1" id="KW-0805">Transcription regulation</keyword>
<organism evidence="4 5">
    <name type="scientific">Micromonospora azadirachtae</name>
    <dbReference type="NCBI Taxonomy" id="1970735"/>
    <lineage>
        <taxon>Bacteria</taxon>
        <taxon>Bacillati</taxon>
        <taxon>Actinomycetota</taxon>
        <taxon>Actinomycetes</taxon>
        <taxon>Micromonosporales</taxon>
        <taxon>Micromonosporaceae</taxon>
        <taxon>Micromonospora</taxon>
    </lineage>
</organism>
<evidence type="ECO:0000256" key="2">
    <source>
        <dbReference type="ARBA" id="ARBA00023163"/>
    </source>
</evidence>
<comment type="caution">
    <text evidence="4">The sequence shown here is derived from an EMBL/GenBank/DDBJ whole genome shotgun (WGS) entry which is preliminary data.</text>
</comment>
<accession>A0ABW3A146</accession>
<dbReference type="Gene3D" id="1.10.10.1320">
    <property type="entry name" value="Anti-sigma factor, zinc-finger domain"/>
    <property type="match status" value="1"/>
</dbReference>
<gene>
    <name evidence="4" type="ORF">ACFQZ8_11920</name>
</gene>
<evidence type="ECO:0000259" key="3">
    <source>
        <dbReference type="Pfam" id="PF13490"/>
    </source>
</evidence>
<protein>
    <submittedName>
        <fullName evidence="4">Zf-HC2 domain-containing protein</fullName>
    </submittedName>
</protein>
<evidence type="ECO:0000313" key="4">
    <source>
        <dbReference type="EMBL" id="MFD0784613.1"/>
    </source>
</evidence>
<dbReference type="EMBL" id="JBHTHM010000480">
    <property type="protein sequence ID" value="MFD0784613.1"/>
    <property type="molecule type" value="Genomic_DNA"/>
</dbReference>
<dbReference type="InterPro" id="IPR041916">
    <property type="entry name" value="Anti_sigma_zinc_sf"/>
</dbReference>
<feature type="domain" description="Putative zinc-finger" evidence="3">
    <location>
        <begin position="17"/>
        <end position="42"/>
    </location>
</feature>
<name>A0ABW3A146_9ACTN</name>
<reference evidence="5" key="1">
    <citation type="journal article" date="2019" name="Int. J. Syst. Evol. Microbiol.">
        <title>The Global Catalogue of Microorganisms (GCM) 10K type strain sequencing project: providing services to taxonomists for standard genome sequencing and annotation.</title>
        <authorList>
            <consortium name="The Broad Institute Genomics Platform"/>
            <consortium name="The Broad Institute Genome Sequencing Center for Infectious Disease"/>
            <person name="Wu L."/>
            <person name="Ma J."/>
        </authorList>
    </citation>
    <scope>NUCLEOTIDE SEQUENCE [LARGE SCALE GENOMIC DNA]</scope>
    <source>
        <strain evidence="5">JCM 32148</strain>
    </source>
</reference>
<proteinExistence type="predicted"/>